<feature type="compositionally biased region" description="Polar residues" evidence="1">
    <location>
        <begin position="12"/>
        <end position="24"/>
    </location>
</feature>
<evidence type="ECO:0000313" key="5">
    <source>
        <dbReference type="Proteomes" id="UP000003045"/>
    </source>
</evidence>
<dbReference type="RefSeq" id="WP_004016024.1">
    <property type="nucleotide sequence ID" value="NZ_GL405260.1"/>
</dbReference>
<dbReference type="Pfam" id="PF25591">
    <property type="entry name" value="LRV_2"/>
    <property type="match status" value="1"/>
</dbReference>
<feature type="compositionally biased region" description="Low complexity" evidence="1">
    <location>
        <begin position="170"/>
        <end position="184"/>
    </location>
</feature>
<feature type="compositionally biased region" description="Basic and acidic residues" evidence="1">
    <location>
        <begin position="351"/>
        <end position="381"/>
    </location>
</feature>
<reference evidence="4" key="1">
    <citation type="submission" date="2010-08" db="EMBL/GenBank/DDBJ databases">
        <authorList>
            <person name="Muzny D."/>
            <person name="Qin X."/>
            <person name="Deng J."/>
            <person name="Jiang H."/>
            <person name="Liu Y."/>
            <person name="Qu J."/>
            <person name="Song X.-Z."/>
            <person name="Zhang L."/>
            <person name="Thornton R."/>
            <person name="Coyle M."/>
            <person name="Francisco L."/>
            <person name="Jackson L."/>
            <person name="Javaid M."/>
            <person name="Korchina V."/>
            <person name="Kovar C."/>
            <person name="Mata R."/>
            <person name="Mathew T."/>
            <person name="Ngo R."/>
            <person name="Nguyen L."/>
            <person name="Nguyen N."/>
            <person name="Okwuonu G."/>
            <person name="Ongeri F."/>
            <person name="Pham C."/>
            <person name="Simmons D."/>
            <person name="Wilczek-Boney K."/>
            <person name="Hale W."/>
            <person name="Jakkamsetti A."/>
            <person name="Pham P."/>
            <person name="Ruth R."/>
            <person name="San Lucas F."/>
            <person name="Warren J."/>
            <person name="Zhang J."/>
            <person name="Zhao Z."/>
            <person name="Zhou C."/>
            <person name="Zhu D."/>
            <person name="Lee S."/>
            <person name="Bess C."/>
            <person name="Blankenburg K."/>
            <person name="Forbes L."/>
            <person name="Fu Q."/>
            <person name="Gubbala S."/>
            <person name="Hirani K."/>
            <person name="Jayaseelan J.C."/>
            <person name="Lara F."/>
            <person name="Munidasa M."/>
            <person name="Palculict T."/>
            <person name="Patil S."/>
            <person name="Pu L.-L."/>
            <person name="Saada N."/>
            <person name="Tang L."/>
            <person name="Weissenberger G."/>
            <person name="Zhu Y."/>
            <person name="Hemphill L."/>
            <person name="Shang Y."/>
            <person name="Youmans B."/>
            <person name="Ayvaz T."/>
            <person name="Ross M."/>
            <person name="Santibanez J."/>
            <person name="Aqrawi P."/>
            <person name="Gross S."/>
            <person name="Joshi V."/>
            <person name="Fowler G."/>
            <person name="Nazareth L."/>
            <person name="Reid J."/>
            <person name="Worley K."/>
            <person name="Petrosino J."/>
            <person name="Highlander S."/>
            <person name="Gibbs R."/>
        </authorList>
    </citation>
    <scope>NUCLEOTIDE SEQUENCE [LARGE SCALE GENOMIC DNA]</scope>
    <source>
        <strain evidence="4">ATCC 35239</strain>
    </source>
</reference>
<keyword evidence="5" id="KW-1185">Reference proteome</keyword>
<name>E0QNH8_9ACTO</name>
<feature type="region of interest" description="Disordered" evidence="1">
    <location>
        <begin position="209"/>
        <end position="228"/>
    </location>
</feature>
<organism evidence="4 5">
    <name type="scientific">Mobiluncus mulieris ATCC 35239</name>
    <dbReference type="NCBI Taxonomy" id="871571"/>
    <lineage>
        <taxon>Bacteria</taxon>
        <taxon>Bacillati</taxon>
        <taxon>Actinomycetota</taxon>
        <taxon>Actinomycetes</taxon>
        <taxon>Actinomycetales</taxon>
        <taxon>Actinomycetaceae</taxon>
        <taxon>Mobiluncus</taxon>
    </lineage>
</organism>
<feature type="region of interest" description="Disordered" evidence="1">
    <location>
        <begin position="1"/>
        <end position="30"/>
    </location>
</feature>
<protein>
    <recommendedName>
        <fullName evidence="3">Leucine rich repeat variant domain-containing protein</fullName>
    </recommendedName>
</protein>
<gene>
    <name evidence="4" type="ORF">HMPREF0580_0442</name>
</gene>
<sequence>MSDMNQKKRASDPTTPATELQQLATDPDLRPLIAKNPAAYPELLAWLASKNEPAVTAALQEREAMSPSLSVFPVHEVPSAETTLSNDAPLVSGETPDTPHNPVASSPDSETPDSGSPMPEEPNTQSAPQRTSILGGYTAGATPDNHPDATTILPAQDSDHAGNPPRDTESTAAAGTAATAETGTPNYPDISATAAPLATAGGETAGYYPTNLEVSTPPASPASPNTPAGYVANSTGSYAPGTPGVPGTYVAPGTPAGAPPAYPAPAGYAPGAPGAPGAYPTYPTAGSVPVMAMPAAAAQKSKSNTVLWVIFAVLLAAVVGLAVVVLMTFLGTTSETAAPKETTTTQTTDEDPAKAKDKDKDKDANKDKDDKSQKPKEREVRFPAPAGAQSATAFTTKTGNTTCSASGNTLTCAVKDHEAQIGNCDSRTSAVVTIQDGNPEISCQIKEQYSPGGVVPDYNQSVNLGDFVCTSQYDYTECWNIYTGAGFQLARQMYQSVQH</sequence>
<feature type="compositionally biased region" description="Polar residues" evidence="1">
    <location>
        <begin position="103"/>
        <end position="114"/>
    </location>
</feature>
<accession>E0QNH8</accession>
<keyword evidence="2" id="KW-0472">Membrane</keyword>
<feature type="domain" description="Leucine rich repeat variant" evidence="3">
    <location>
        <begin position="7"/>
        <end position="62"/>
    </location>
</feature>
<keyword evidence="2" id="KW-0812">Transmembrane</keyword>
<evidence type="ECO:0000256" key="2">
    <source>
        <dbReference type="SAM" id="Phobius"/>
    </source>
</evidence>
<evidence type="ECO:0000256" key="1">
    <source>
        <dbReference type="SAM" id="MobiDB-lite"/>
    </source>
</evidence>
<keyword evidence="2" id="KW-1133">Transmembrane helix</keyword>
<dbReference type="EMBL" id="AEET01000012">
    <property type="protein sequence ID" value="EFM46950.1"/>
    <property type="molecule type" value="Genomic_DNA"/>
</dbReference>
<evidence type="ECO:0000259" key="3">
    <source>
        <dbReference type="Pfam" id="PF25591"/>
    </source>
</evidence>
<dbReference type="HOGENOM" id="CLU_035479_0_0_11"/>
<comment type="caution">
    <text evidence="4">The sequence shown here is derived from an EMBL/GenBank/DDBJ whole genome shotgun (WGS) entry which is preliminary data.</text>
</comment>
<dbReference type="InterPro" id="IPR057893">
    <property type="entry name" value="LRV_2"/>
</dbReference>
<feature type="region of interest" description="Disordered" evidence="1">
    <location>
        <begin position="77"/>
        <end position="191"/>
    </location>
</feature>
<evidence type="ECO:0000313" key="4">
    <source>
        <dbReference type="EMBL" id="EFM46950.1"/>
    </source>
</evidence>
<feature type="compositionally biased region" description="Polar residues" evidence="1">
    <location>
        <begin position="122"/>
        <end position="132"/>
    </location>
</feature>
<feature type="region of interest" description="Disordered" evidence="1">
    <location>
        <begin position="339"/>
        <end position="391"/>
    </location>
</feature>
<feature type="transmembrane region" description="Helical" evidence="2">
    <location>
        <begin position="306"/>
        <end position="330"/>
    </location>
</feature>
<dbReference type="Proteomes" id="UP000003045">
    <property type="component" value="Unassembled WGS sequence"/>
</dbReference>
<dbReference type="STRING" id="871571.HMPREF0580_0442"/>
<proteinExistence type="predicted"/>
<dbReference type="AlphaFoldDB" id="E0QNH8"/>
<feature type="compositionally biased region" description="Basic and acidic residues" evidence="1">
    <location>
        <begin position="1"/>
        <end position="11"/>
    </location>
</feature>